<dbReference type="CDD" id="cd05289">
    <property type="entry name" value="MDR_like_2"/>
    <property type="match status" value="1"/>
</dbReference>
<feature type="domain" description="Enoyl reductase (ER)" evidence="1">
    <location>
        <begin position="14"/>
        <end position="348"/>
    </location>
</feature>
<dbReference type="Gene3D" id="3.90.180.10">
    <property type="entry name" value="Medium-chain alcohol dehydrogenases, catalytic domain"/>
    <property type="match status" value="1"/>
</dbReference>
<dbReference type="Pfam" id="PF13602">
    <property type="entry name" value="ADH_zinc_N_2"/>
    <property type="match status" value="1"/>
</dbReference>
<dbReference type="PANTHER" id="PTHR11695:SF647">
    <property type="entry name" value="ENOYL REDUCTASE (ER) DOMAIN-CONTAINING PROTEIN"/>
    <property type="match status" value="1"/>
</dbReference>
<dbReference type="EMBL" id="JAAHCF010000662">
    <property type="protein sequence ID" value="KAK8142510.1"/>
    <property type="molecule type" value="Genomic_DNA"/>
</dbReference>
<dbReference type="InterPro" id="IPR036291">
    <property type="entry name" value="NAD(P)-bd_dom_sf"/>
</dbReference>
<keyword evidence="3" id="KW-1185">Reference proteome</keyword>
<dbReference type="InterPro" id="IPR020843">
    <property type="entry name" value="ER"/>
</dbReference>
<dbReference type="InterPro" id="IPR011032">
    <property type="entry name" value="GroES-like_sf"/>
</dbReference>
<dbReference type="GO" id="GO:0005739">
    <property type="term" value="C:mitochondrion"/>
    <property type="evidence" value="ECO:0007669"/>
    <property type="project" value="TreeGrafter"/>
</dbReference>
<dbReference type="Gene3D" id="3.40.50.720">
    <property type="entry name" value="NAD(P)-binding Rossmann-like Domain"/>
    <property type="match status" value="1"/>
</dbReference>
<dbReference type="Proteomes" id="UP001397290">
    <property type="component" value="Unassembled WGS sequence"/>
</dbReference>
<gene>
    <name evidence="2" type="ORF">G3M48_008671</name>
</gene>
<evidence type="ECO:0000259" key="1">
    <source>
        <dbReference type="SMART" id="SM00829"/>
    </source>
</evidence>
<dbReference type="GO" id="GO:0016491">
    <property type="term" value="F:oxidoreductase activity"/>
    <property type="evidence" value="ECO:0007669"/>
    <property type="project" value="InterPro"/>
</dbReference>
<sequence>MSPLPSTMKVVHQPDPKSVHLVLDDGPLPTLSHPEDCLIRVYTASPCLGELHWERNFPSLFEPGRERVPCTEAAGVIVQAPTPSSSSSKVATRNQRLFKPGDHVFFRVEPSMTGNLRQYSVARTSQLAHKPSNLGWVEAGATPLSALTAWQGIFDQSALDPRGLFGDVGARRANASLRVLVTGASGVVGGWAVQLAALAGAGAVVAYAGGRSSAEYVRGLGATEVIDYKEQSLTEWVARDPEGRAVDAILDCVGGVTLGSCWHAVKDGGFLLSVASDPAQVKPEDVEKNLAASKWFLVEPKGSQLAQIATLMEQGKCVTKVDSAVDFDEFQTAFDKVEQKTAKGKVVIKVLQLNGR</sequence>
<dbReference type="SMART" id="SM00829">
    <property type="entry name" value="PKS_ER"/>
    <property type="match status" value="1"/>
</dbReference>
<dbReference type="AlphaFoldDB" id="A0AAW0RK90"/>
<dbReference type="InterPro" id="IPR050700">
    <property type="entry name" value="YIM1/Zinc_Alcohol_DH_Fams"/>
</dbReference>
<dbReference type="SUPFAM" id="SSF50129">
    <property type="entry name" value="GroES-like"/>
    <property type="match status" value="1"/>
</dbReference>
<organism evidence="2 3">
    <name type="scientific">Beauveria asiatica</name>
    <dbReference type="NCBI Taxonomy" id="1069075"/>
    <lineage>
        <taxon>Eukaryota</taxon>
        <taxon>Fungi</taxon>
        <taxon>Dikarya</taxon>
        <taxon>Ascomycota</taxon>
        <taxon>Pezizomycotina</taxon>
        <taxon>Sordariomycetes</taxon>
        <taxon>Hypocreomycetidae</taxon>
        <taxon>Hypocreales</taxon>
        <taxon>Cordycipitaceae</taxon>
        <taxon>Beauveria</taxon>
    </lineage>
</organism>
<accession>A0AAW0RK90</accession>
<name>A0AAW0RK90_9HYPO</name>
<dbReference type="PANTHER" id="PTHR11695">
    <property type="entry name" value="ALCOHOL DEHYDROGENASE RELATED"/>
    <property type="match status" value="1"/>
</dbReference>
<proteinExistence type="predicted"/>
<dbReference type="SUPFAM" id="SSF51735">
    <property type="entry name" value="NAD(P)-binding Rossmann-fold domains"/>
    <property type="match status" value="1"/>
</dbReference>
<protein>
    <recommendedName>
        <fullName evidence="1">Enoyl reductase (ER) domain-containing protein</fullName>
    </recommendedName>
</protein>
<reference evidence="2 3" key="1">
    <citation type="submission" date="2020-02" db="EMBL/GenBank/DDBJ databases">
        <title>Comparative genomics of the hypocrealean fungal genus Beauvera.</title>
        <authorList>
            <person name="Showalter D.N."/>
            <person name="Bushley K.E."/>
            <person name="Rehner S.A."/>
        </authorList>
    </citation>
    <scope>NUCLEOTIDE SEQUENCE [LARGE SCALE GENOMIC DNA]</scope>
    <source>
        <strain evidence="2 3">ARSEF4384</strain>
    </source>
</reference>
<comment type="caution">
    <text evidence="2">The sequence shown here is derived from an EMBL/GenBank/DDBJ whole genome shotgun (WGS) entry which is preliminary data.</text>
</comment>
<evidence type="ECO:0000313" key="3">
    <source>
        <dbReference type="Proteomes" id="UP001397290"/>
    </source>
</evidence>
<evidence type="ECO:0000313" key="2">
    <source>
        <dbReference type="EMBL" id="KAK8142510.1"/>
    </source>
</evidence>